<dbReference type="Proteomes" id="UP000237351">
    <property type="component" value="Chromosome"/>
</dbReference>
<accession>A0A1W6N2H6</accession>
<dbReference type="EMBL" id="CP008743">
    <property type="protein sequence ID" value="ARN84015.1"/>
    <property type="molecule type" value="Genomic_DNA"/>
</dbReference>
<protein>
    <submittedName>
        <fullName evidence="1">Uncharacterized protein</fullName>
    </submittedName>
</protein>
<keyword evidence="2" id="KW-1185">Reference proteome</keyword>
<dbReference type="AlphaFoldDB" id="A0A1W6N2H6"/>
<name>A0A1W6N2H6_9PROT</name>
<evidence type="ECO:0000313" key="2">
    <source>
        <dbReference type="Proteomes" id="UP000237351"/>
    </source>
</evidence>
<dbReference type="KEGG" id="naf:GQ61_00095"/>
<evidence type="ECO:0000313" key="1">
    <source>
        <dbReference type="EMBL" id="ARN84015.1"/>
    </source>
</evidence>
<reference evidence="1 2" key="1">
    <citation type="submission" date="2014-06" db="EMBL/GenBank/DDBJ databases">
        <title>The genome of the endonuclear symbiont Nucleicultrix amoebiphila.</title>
        <authorList>
            <person name="Schulz F."/>
            <person name="Horn M."/>
        </authorList>
    </citation>
    <scope>NUCLEOTIDE SEQUENCE [LARGE SCALE GENOMIC DNA]</scope>
    <source>
        <strain evidence="1 2">FS5</strain>
    </source>
</reference>
<sequence>MSEIKKNWALIVGLLLPILMVGVFYAVPYITGIFVANPQYDFLYSNNDYSYGDNASIKDLKVVNNFLVLKIKNPSGRPQKIPSIYRCDVKTMKSHQINFTDLDELKPYEKKEFILKEISVKELNQSAIAPDGYELKKPDNFSFMGGLFFSERNKALFALSKNGRVIPIKTSLHASYYSTHFLGWLIP</sequence>
<organism evidence="1 2">
    <name type="scientific">Candidatus Nucleicultrix amoebiphila FS5</name>
    <dbReference type="NCBI Taxonomy" id="1414854"/>
    <lineage>
        <taxon>Bacteria</taxon>
        <taxon>Pseudomonadati</taxon>
        <taxon>Pseudomonadota</taxon>
        <taxon>Alphaproteobacteria</taxon>
        <taxon>Holosporales</taxon>
        <taxon>Candidatus Nucleicultricaceae</taxon>
        <taxon>Candidatus Nucleicultrix</taxon>
    </lineage>
</organism>
<dbReference type="STRING" id="1414854.GQ61_00095"/>
<proteinExistence type="predicted"/>
<dbReference type="RefSeq" id="WP_085783357.1">
    <property type="nucleotide sequence ID" value="NZ_CP008743.1"/>
</dbReference>
<gene>
    <name evidence="1" type="ORF">GQ61_00095</name>
</gene>